<evidence type="ECO:0000313" key="2">
    <source>
        <dbReference type="EMBL" id="KAK9728672.1"/>
    </source>
</evidence>
<protein>
    <submittedName>
        <fullName evidence="2">Uncharacterized protein</fullName>
    </submittedName>
</protein>
<sequence>MDIINRKTVYGLYNPFDDDCQITSNTAATHTTTATNSTTAMASKKGDNESKTQNVINIYRVSHDELPRSTSRKVDLGNF</sequence>
<feature type="compositionally biased region" description="Low complexity" evidence="1">
    <location>
        <begin position="30"/>
        <end position="43"/>
    </location>
</feature>
<gene>
    <name evidence="2" type="ORF">QE152_g17106</name>
</gene>
<name>A0AAW1L5C2_POPJA</name>
<dbReference type="Proteomes" id="UP001458880">
    <property type="component" value="Unassembled WGS sequence"/>
</dbReference>
<dbReference type="EMBL" id="JASPKY010000168">
    <property type="protein sequence ID" value="KAK9728672.1"/>
    <property type="molecule type" value="Genomic_DNA"/>
</dbReference>
<keyword evidence="3" id="KW-1185">Reference proteome</keyword>
<organism evidence="2 3">
    <name type="scientific">Popillia japonica</name>
    <name type="common">Japanese beetle</name>
    <dbReference type="NCBI Taxonomy" id="7064"/>
    <lineage>
        <taxon>Eukaryota</taxon>
        <taxon>Metazoa</taxon>
        <taxon>Ecdysozoa</taxon>
        <taxon>Arthropoda</taxon>
        <taxon>Hexapoda</taxon>
        <taxon>Insecta</taxon>
        <taxon>Pterygota</taxon>
        <taxon>Neoptera</taxon>
        <taxon>Endopterygota</taxon>
        <taxon>Coleoptera</taxon>
        <taxon>Polyphaga</taxon>
        <taxon>Scarabaeiformia</taxon>
        <taxon>Scarabaeidae</taxon>
        <taxon>Rutelinae</taxon>
        <taxon>Popillia</taxon>
    </lineage>
</organism>
<comment type="caution">
    <text evidence="2">The sequence shown here is derived from an EMBL/GenBank/DDBJ whole genome shotgun (WGS) entry which is preliminary data.</text>
</comment>
<reference evidence="2 3" key="1">
    <citation type="journal article" date="2024" name="BMC Genomics">
        <title>De novo assembly and annotation of Popillia japonica's genome with initial clues to its potential as an invasive pest.</title>
        <authorList>
            <person name="Cucini C."/>
            <person name="Boschi S."/>
            <person name="Funari R."/>
            <person name="Cardaioli E."/>
            <person name="Iannotti N."/>
            <person name="Marturano G."/>
            <person name="Paoli F."/>
            <person name="Bruttini M."/>
            <person name="Carapelli A."/>
            <person name="Frati F."/>
            <person name="Nardi F."/>
        </authorList>
    </citation>
    <scope>NUCLEOTIDE SEQUENCE [LARGE SCALE GENOMIC DNA]</scope>
    <source>
        <strain evidence="2">DMR45628</strain>
    </source>
</reference>
<evidence type="ECO:0000256" key="1">
    <source>
        <dbReference type="SAM" id="MobiDB-lite"/>
    </source>
</evidence>
<evidence type="ECO:0000313" key="3">
    <source>
        <dbReference type="Proteomes" id="UP001458880"/>
    </source>
</evidence>
<proteinExistence type="predicted"/>
<feature type="region of interest" description="Disordered" evidence="1">
    <location>
        <begin position="30"/>
        <end position="51"/>
    </location>
</feature>
<accession>A0AAW1L5C2</accession>
<dbReference type="AlphaFoldDB" id="A0AAW1L5C2"/>